<organism evidence="4">
    <name type="scientific">Streptomyces koyangensis</name>
    <dbReference type="NCBI Taxonomy" id="188770"/>
    <lineage>
        <taxon>Bacteria</taxon>
        <taxon>Bacillati</taxon>
        <taxon>Actinomycetota</taxon>
        <taxon>Actinomycetes</taxon>
        <taxon>Kitasatosporales</taxon>
        <taxon>Streptomycetaceae</taxon>
        <taxon>Streptomyces</taxon>
        <taxon>Streptomyces aurantiacus group</taxon>
    </lineage>
</organism>
<dbReference type="EMBL" id="MG243704">
    <property type="protein sequence ID" value="AVI57432.1"/>
    <property type="molecule type" value="Genomic_DNA"/>
</dbReference>
<proteinExistence type="inferred from homology"/>
<dbReference type="AlphaFoldDB" id="A0A2P1BT41"/>
<evidence type="ECO:0000313" key="4">
    <source>
        <dbReference type="EMBL" id="AVI57432.1"/>
    </source>
</evidence>
<keyword evidence="2" id="KW-0560">Oxidoreductase</keyword>
<dbReference type="GO" id="GO:0042602">
    <property type="term" value="F:riboflavin reductase (NADPH) activity"/>
    <property type="evidence" value="ECO:0007669"/>
    <property type="project" value="TreeGrafter"/>
</dbReference>
<dbReference type="Gene3D" id="2.30.110.10">
    <property type="entry name" value="Electron Transport, Fmn-binding Protein, Chain A"/>
    <property type="match status" value="1"/>
</dbReference>
<dbReference type="Proteomes" id="UP000596311">
    <property type="component" value="Chromosome"/>
</dbReference>
<dbReference type="PANTHER" id="PTHR30466:SF11">
    <property type="entry name" value="FLAVIN-DEPENDENT MONOOXYGENASE, REDUCTASE SUBUNIT HSAB"/>
    <property type="match status" value="1"/>
</dbReference>
<dbReference type="EMBL" id="CP049945">
    <property type="protein sequence ID" value="QRF05056.1"/>
    <property type="molecule type" value="Genomic_DNA"/>
</dbReference>
<protein>
    <submittedName>
        <fullName evidence="4">AbmZ</fullName>
    </submittedName>
    <submittedName>
        <fullName evidence="5">Flavin reductase family protein</fullName>
    </submittedName>
</protein>
<dbReference type="Pfam" id="PF01613">
    <property type="entry name" value="Flavin_Reduct"/>
    <property type="match status" value="1"/>
</dbReference>
<dbReference type="PANTHER" id="PTHR30466">
    <property type="entry name" value="FLAVIN REDUCTASE"/>
    <property type="match status" value="1"/>
</dbReference>
<sequence>MPPLPSTNRIHADEFRTALGRFATGVVAITAYEHATGRPTGMAANSFASVSVDPPLVSFCVGRTSSTWPLLRASERLCVAILGAHQVDTCGRLARRGGDKFRDVAWQPATPGGLPVPDGALGWLECSVEAEHPAGDHDIVVARVHHLALGEDRAPLVFFRSQYGAFRLLKEDGTRDGE</sequence>
<evidence type="ECO:0000259" key="3">
    <source>
        <dbReference type="SMART" id="SM00903"/>
    </source>
</evidence>
<gene>
    <name evidence="5" type="ORF">G9U55_24775</name>
</gene>
<dbReference type="InterPro" id="IPR012349">
    <property type="entry name" value="Split_barrel_FMN-bd"/>
</dbReference>
<accession>A0A2P1BT41</accession>
<dbReference type="RefSeq" id="WP_129847663.1">
    <property type="nucleotide sequence ID" value="NZ_CP049945.1"/>
</dbReference>
<comment type="similarity">
    <text evidence="1">Belongs to the non-flavoprotein flavin reductase family.</text>
</comment>
<dbReference type="SMART" id="SM00903">
    <property type="entry name" value="Flavin_Reduct"/>
    <property type="match status" value="1"/>
</dbReference>
<feature type="domain" description="Flavin reductase like" evidence="3">
    <location>
        <begin position="19"/>
        <end position="165"/>
    </location>
</feature>
<evidence type="ECO:0000313" key="5">
    <source>
        <dbReference type="EMBL" id="QRF05056.1"/>
    </source>
</evidence>
<evidence type="ECO:0000313" key="6">
    <source>
        <dbReference type="Proteomes" id="UP000596311"/>
    </source>
</evidence>
<dbReference type="InterPro" id="IPR050268">
    <property type="entry name" value="NADH-dep_flavin_reductase"/>
</dbReference>
<reference evidence="5 6" key="2">
    <citation type="submission" date="2020-03" db="EMBL/GenBank/DDBJ databases">
        <title>Genome mining and metabolic profiling illuminate the polycyclic tetramate macrolactams from Streptomyces koyangensis SCSIO 5802.</title>
        <authorList>
            <person name="Ding W."/>
        </authorList>
    </citation>
    <scope>NUCLEOTIDE SEQUENCE [LARGE SCALE GENOMIC DNA]</scope>
    <source>
        <strain evidence="5 6">SCSIO 5802</strain>
    </source>
</reference>
<dbReference type="InterPro" id="IPR002563">
    <property type="entry name" value="Flavin_Rdtase-like_dom"/>
</dbReference>
<evidence type="ECO:0000256" key="1">
    <source>
        <dbReference type="ARBA" id="ARBA00008898"/>
    </source>
</evidence>
<dbReference type="GO" id="GO:0010181">
    <property type="term" value="F:FMN binding"/>
    <property type="evidence" value="ECO:0007669"/>
    <property type="project" value="InterPro"/>
</dbReference>
<name>A0A2P1BT41_9ACTN</name>
<keyword evidence="6" id="KW-1185">Reference proteome</keyword>
<dbReference type="SUPFAM" id="SSF50475">
    <property type="entry name" value="FMN-binding split barrel"/>
    <property type="match status" value="1"/>
</dbReference>
<evidence type="ECO:0000256" key="2">
    <source>
        <dbReference type="ARBA" id="ARBA00023002"/>
    </source>
</evidence>
<reference evidence="4" key="1">
    <citation type="journal article" date="2018" name="Microb. Cell Fact.">
        <title>Characterization and heterologous expression of the neoabyssomicin/abyssomicin biosynthetic gene cluster from Streptomyces koyangensis SCSIO 5802.</title>
        <authorList>
            <person name="Tu J."/>
            <person name="Li S."/>
            <person name="Chen J."/>
            <person name="Song Y."/>
            <person name="Fu S."/>
            <person name="Ju J."/>
            <person name="Li Q."/>
        </authorList>
    </citation>
    <scope>NUCLEOTIDE SEQUENCE</scope>
    <source>
        <strain evidence="4">SCSIO 5802</strain>
    </source>
</reference>